<dbReference type="EMBL" id="CAJVQC010014056">
    <property type="protein sequence ID" value="CAG8653944.1"/>
    <property type="molecule type" value="Genomic_DNA"/>
</dbReference>
<name>A0ACA9NJ11_9GLOM</name>
<evidence type="ECO:0000313" key="2">
    <source>
        <dbReference type="Proteomes" id="UP000789920"/>
    </source>
</evidence>
<organism evidence="1 2">
    <name type="scientific">Racocetra persica</name>
    <dbReference type="NCBI Taxonomy" id="160502"/>
    <lineage>
        <taxon>Eukaryota</taxon>
        <taxon>Fungi</taxon>
        <taxon>Fungi incertae sedis</taxon>
        <taxon>Mucoromycota</taxon>
        <taxon>Glomeromycotina</taxon>
        <taxon>Glomeromycetes</taxon>
        <taxon>Diversisporales</taxon>
        <taxon>Gigasporaceae</taxon>
        <taxon>Racocetra</taxon>
    </lineage>
</organism>
<keyword evidence="2" id="KW-1185">Reference proteome</keyword>
<dbReference type="Proteomes" id="UP000789920">
    <property type="component" value="Unassembled WGS sequence"/>
</dbReference>
<evidence type="ECO:0000313" key="1">
    <source>
        <dbReference type="EMBL" id="CAG8653944.1"/>
    </source>
</evidence>
<feature type="non-terminal residue" evidence="1">
    <location>
        <position position="349"/>
    </location>
</feature>
<proteinExistence type="predicted"/>
<protein>
    <submittedName>
        <fullName evidence="1">4790_t:CDS:1</fullName>
    </submittedName>
</protein>
<gene>
    <name evidence="1" type="ORF">RPERSI_LOCUS7995</name>
</gene>
<sequence>MESTKTYLIDTCYLYTKCLYCNKDTLLKTGECIKTQAPNKKNRTKEVPWAFKIKYLEDFSTKQLDLLEAQNPIHRSLNVSTSYNTSSYDIITPNYGELIHKHETSKSQETSFYNSDASIDNNISTSYENNSYDITTSNYDEEPILYNLFEDNFHISEDEDHDTIKYRIHDKILLQVQDLTNNFGLWQKDYILAYKYFQAISKQKEVIILITITSKKRHIKLTDAHYTIWARSVINRFNDTDSPSNYLIFQAPPKPRGIKNCDTGFESTSPYFMPIPQFIYPPVSQISFLQFQLFSSLSQLSTLQYQLQTTQNSGPISILEEFVYKVDKEENANREIAKYLEAFNQEAIR</sequence>
<reference evidence="1" key="1">
    <citation type="submission" date="2021-06" db="EMBL/GenBank/DDBJ databases">
        <authorList>
            <person name="Kallberg Y."/>
            <person name="Tangrot J."/>
            <person name="Rosling A."/>
        </authorList>
    </citation>
    <scope>NUCLEOTIDE SEQUENCE</scope>
    <source>
        <strain evidence="1">MA461A</strain>
    </source>
</reference>
<accession>A0ACA9NJ11</accession>
<comment type="caution">
    <text evidence="1">The sequence shown here is derived from an EMBL/GenBank/DDBJ whole genome shotgun (WGS) entry which is preliminary data.</text>
</comment>